<reference evidence="8" key="1">
    <citation type="submission" date="2020-10" db="EMBL/GenBank/DDBJ databases">
        <title>Connecting structure to function with the recovery of over 1000 high-quality activated sludge metagenome-assembled genomes encoding full-length rRNA genes using long-read sequencing.</title>
        <authorList>
            <person name="Singleton C.M."/>
            <person name="Petriglieri F."/>
            <person name="Kristensen J.M."/>
            <person name="Kirkegaard R.H."/>
            <person name="Michaelsen T.Y."/>
            <person name="Andersen M.H."/>
            <person name="Karst S.M."/>
            <person name="Dueholm M.S."/>
            <person name="Nielsen P.H."/>
            <person name="Albertsen M."/>
        </authorList>
    </citation>
    <scope>NUCLEOTIDE SEQUENCE</scope>
    <source>
        <strain evidence="8">Bjer_18-Q3-R1-45_BAT3C.347</strain>
    </source>
</reference>
<proteinExistence type="predicted"/>
<dbReference type="AlphaFoldDB" id="A0A9D7EAZ7"/>
<evidence type="ECO:0000313" key="8">
    <source>
        <dbReference type="EMBL" id="MBK6974312.1"/>
    </source>
</evidence>
<feature type="signal peptide" evidence="6">
    <location>
        <begin position="1"/>
        <end position="24"/>
    </location>
</feature>
<keyword evidence="6" id="KW-0732">Signal</keyword>
<dbReference type="GO" id="GO:0005886">
    <property type="term" value="C:plasma membrane"/>
    <property type="evidence" value="ECO:0007669"/>
    <property type="project" value="UniProtKB-SubCell"/>
</dbReference>
<dbReference type="EMBL" id="JADJEV010000004">
    <property type="protein sequence ID" value="MBK6974312.1"/>
    <property type="molecule type" value="Genomic_DNA"/>
</dbReference>
<keyword evidence="3" id="KW-0812">Transmembrane</keyword>
<evidence type="ECO:0000256" key="1">
    <source>
        <dbReference type="ARBA" id="ARBA00004651"/>
    </source>
</evidence>
<dbReference type="InterPro" id="IPR004010">
    <property type="entry name" value="Double_Cache_2"/>
</dbReference>
<evidence type="ECO:0000256" key="2">
    <source>
        <dbReference type="ARBA" id="ARBA00022475"/>
    </source>
</evidence>
<dbReference type="Gene3D" id="3.30.450.20">
    <property type="entry name" value="PAS domain"/>
    <property type="match status" value="2"/>
</dbReference>
<evidence type="ECO:0000256" key="3">
    <source>
        <dbReference type="ARBA" id="ARBA00022692"/>
    </source>
</evidence>
<gene>
    <name evidence="8" type="ORF">IPH26_15655</name>
</gene>
<dbReference type="Pfam" id="PF08269">
    <property type="entry name" value="dCache_2"/>
    <property type="match status" value="1"/>
</dbReference>
<feature type="domain" description="Single Cache" evidence="7">
    <location>
        <begin position="30"/>
        <end position="113"/>
    </location>
</feature>
<keyword evidence="2" id="KW-1003">Cell membrane</keyword>
<dbReference type="Proteomes" id="UP000807785">
    <property type="component" value="Unassembled WGS sequence"/>
</dbReference>
<feature type="chain" id="PRO_5038833608" evidence="6">
    <location>
        <begin position="25"/>
        <end position="289"/>
    </location>
</feature>
<keyword evidence="5" id="KW-0472">Membrane</keyword>
<evidence type="ECO:0000256" key="6">
    <source>
        <dbReference type="SAM" id="SignalP"/>
    </source>
</evidence>
<name>A0A9D7EAZ7_9PROT</name>
<keyword evidence="4" id="KW-1133">Transmembrane helix</keyword>
<sequence length="289" mass="31481">MKSLRTGLIAAALLGGLIVHPAWADMPRHENIGERSEAKRAQALLDKAVAYYKEKGDKALPEFTAGGDFVDGEYYIFVVSTAGKMLASGGSSALLIGQDVNRLRDASGKMFMRDLLDTAKTQGAGVIDYQWLNQKIAKVEAKTTLYRKVGDAIIAAGYYLPRSSPQEAKGMLEEAVETLKKKGTDAFAAFNDPKGEFVHDDLYVFAVGIDDAMFHAHGAAPSLVGKPAAELRDAQGKEIIKEMLAVVKVKGSGEVGYVWRNPVTNRVETKHSMVQKVDKYMLGVGYYTR</sequence>
<comment type="subcellular location">
    <subcellularLocation>
        <location evidence="1">Cell membrane</location>
        <topology evidence="1">Multi-pass membrane protein</topology>
    </subcellularLocation>
</comment>
<protein>
    <submittedName>
        <fullName evidence="8">Cache domain-containing protein</fullName>
    </submittedName>
</protein>
<accession>A0A9D7EAZ7</accession>
<evidence type="ECO:0000259" key="7">
    <source>
        <dbReference type="SMART" id="SM01049"/>
    </source>
</evidence>
<evidence type="ECO:0000313" key="9">
    <source>
        <dbReference type="Proteomes" id="UP000807785"/>
    </source>
</evidence>
<comment type="caution">
    <text evidence="8">The sequence shown here is derived from an EMBL/GenBank/DDBJ whole genome shotgun (WGS) entry which is preliminary data.</text>
</comment>
<evidence type="ECO:0000256" key="5">
    <source>
        <dbReference type="ARBA" id="ARBA00023136"/>
    </source>
</evidence>
<evidence type="ECO:0000256" key="4">
    <source>
        <dbReference type="ARBA" id="ARBA00022989"/>
    </source>
</evidence>
<dbReference type="SMART" id="SM01049">
    <property type="entry name" value="Cache_2"/>
    <property type="match status" value="2"/>
</dbReference>
<organism evidence="8 9">
    <name type="scientific">Candidatus Methylophosphatis roskildensis</name>
    <dbReference type="NCBI Taxonomy" id="2899263"/>
    <lineage>
        <taxon>Bacteria</taxon>
        <taxon>Pseudomonadati</taxon>
        <taxon>Pseudomonadota</taxon>
        <taxon>Betaproteobacteria</taxon>
        <taxon>Nitrosomonadales</taxon>
        <taxon>Sterolibacteriaceae</taxon>
        <taxon>Candidatus Methylophosphatis</taxon>
    </lineage>
</organism>
<dbReference type="InterPro" id="IPR033480">
    <property type="entry name" value="sCache_2"/>
</dbReference>
<feature type="domain" description="Single Cache" evidence="7">
    <location>
        <begin position="162"/>
        <end position="241"/>
    </location>
</feature>